<dbReference type="Gene3D" id="3.40.50.200">
    <property type="entry name" value="Peptidase S8/S53 domain"/>
    <property type="match status" value="1"/>
</dbReference>
<dbReference type="PROSITE" id="PS00138">
    <property type="entry name" value="SUBTILASE_SER"/>
    <property type="match status" value="1"/>
</dbReference>
<sequence length="950" mass="98049">MFDSRKNTMPEGKAEVKAASAALVRPKLFVPTLLGLSIALAGCGGGGGGGSGATSIAPIVDKNFAVSGRIQVAANSYVDLDTADTGGGIFTARNNRITAPQAINNPAIVGGYVSARSGTYASSGNLFSYPADPTDFYRVTLVAGQQVTLKPRIADDFLGSSVVAQRLTVKKVNKDDPTMDPENINNPMVSDDPQTVQIIDSGEYLIQIDETKGPSNYTLIVGEFGALASLDNTAAVDLNVPAGARFVAGEAIVVMKGNDSGAYATASASEENGAASIAELMSSQNIVDVEALTEGSDTHKFTFDMSGGMSTASASSAPNGREAARAETLARIAELRKQPGVLLAEPNYIRHASAAPAGTNPLRRYQWHNDAVNLTPAWELTSGEGSVVAVLDTGIYSNHPDLLGQTTAGCDFVSNLNTSLDGDGVDGNPEDPGDSLIGQSSFHGTHVAGTIVAADNTVGGIGVAFSSKVMPLRVLGKNGEGSDFDIARAIRFAAGLENVPECGGTATKVDVINLSLGSPGNSVTLSNAVKAANDAGVVVVAAAGNDSTSAPFYPAAFPEVISVGAVGLDLVKAPYSNFGSTISLVAPGGNIQQDLNTDTYGDGVLSTWANDSGSSVVASYGFMQGTSMAAPHVAGVIALLQSYRKTVDALPVLTPDAVRGYIASGDFTRDLGDPQRDDVYGDGIIDATKALTVVAQAGPNPVPTPVINANVTNIQFTVSGSVDLILSVPETGVVVTNVAATTVGDQGWLTYEKIDDANYRIIANANVNGLAEGVSYPGAVKVIYTSSIVGGMPVARTLTIPVALDIPNTNIASDAGAHYVLLVEVDTGEDYQFIANVSNGFYDFAFSEIPAGNYQVYAGSDMDNDGFICDTGEACAAFPLRNLPDIIRLATDRNDIDFQTGFEDDIAAEGSSSDSLLSSILSGKGIKRLPGTPRSQDQNPLASDRQVFGG</sequence>
<dbReference type="Proteomes" id="UP001501337">
    <property type="component" value="Unassembled WGS sequence"/>
</dbReference>
<dbReference type="SUPFAM" id="SSF52743">
    <property type="entry name" value="Subtilisin-like"/>
    <property type="match status" value="1"/>
</dbReference>
<feature type="active site" description="Charge relay system" evidence="5">
    <location>
        <position position="443"/>
    </location>
</feature>
<dbReference type="InterPro" id="IPR036852">
    <property type="entry name" value="Peptidase_S8/S53_dom_sf"/>
</dbReference>
<dbReference type="PROSITE" id="PS51892">
    <property type="entry name" value="SUBTILASE"/>
    <property type="match status" value="1"/>
</dbReference>
<protein>
    <recommendedName>
        <fullName evidence="8">Peptidase S8/S53 domain-containing protein</fullName>
    </recommendedName>
</protein>
<feature type="active site" description="Charge relay system" evidence="5">
    <location>
        <position position="627"/>
    </location>
</feature>
<dbReference type="PRINTS" id="PR00723">
    <property type="entry name" value="SUBTILISIN"/>
</dbReference>
<dbReference type="InterPro" id="IPR000209">
    <property type="entry name" value="Peptidase_S8/S53_dom"/>
</dbReference>
<feature type="active site" description="Charge relay system" evidence="5">
    <location>
        <position position="392"/>
    </location>
</feature>
<dbReference type="PROSITE" id="PS00136">
    <property type="entry name" value="SUBTILASE_ASP"/>
    <property type="match status" value="1"/>
</dbReference>
<comment type="similarity">
    <text evidence="1 5 6">Belongs to the peptidase S8 family.</text>
</comment>
<evidence type="ECO:0000313" key="10">
    <source>
        <dbReference type="Proteomes" id="UP001501337"/>
    </source>
</evidence>
<dbReference type="InterPro" id="IPR023828">
    <property type="entry name" value="Peptidase_S8_Ser-AS"/>
</dbReference>
<keyword evidence="2 5" id="KW-0645">Protease</keyword>
<dbReference type="PIRSF" id="PIRSF037893">
    <property type="entry name" value="Subtilisin_rel_Maqu_2796"/>
    <property type="match status" value="1"/>
</dbReference>
<evidence type="ECO:0000256" key="7">
    <source>
        <dbReference type="SAM" id="MobiDB-lite"/>
    </source>
</evidence>
<accession>A0ABP7NH70</accession>
<dbReference type="EMBL" id="BAABBO010000001">
    <property type="protein sequence ID" value="GAA3946924.1"/>
    <property type="molecule type" value="Genomic_DNA"/>
</dbReference>
<evidence type="ECO:0000256" key="3">
    <source>
        <dbReference type="ARBA" id="ARBA00022801"/>
    </source>
</evidence>
<dbReference type="Pfam" id="PF00082">
    <property type="entry name" value="Peptidase_S8"/>
    <property type="match status" value="1"/>
</dbReference>
<feature type="region of interest" description="Disordered" evidence="7">
    <location>
        <begin position="924"/>
        <end position="950"/>
    </location>
</feature>
<keyword evidence="3 5" id="KW-0378">Hydrolase</keyword>
<gene>
    <name evidence="9" type="ORF">GCM10022278_02610</name>
</gene>
<evidence type="ECO:0000256" key="5">
    <source>
        <dbReference type="PROSITE-ProRule" id="PRU01240"/>
    </source>
</evidence>
<dbReference type="InterPro" id="IPR023827">
    <property type="entry name" value="Peptidase_S8_Asp-AS"/>
</dbReference>
<keyword evidence="4 5" id="KW-0720">Serine protease</keyword>
<evidence type="ECO:0000313" key="9">
    <source>
        <dbReference type="EMBL" id="GAA3946924.1"/>
    </source>
</evidence>
<dbReference type="PROSITE" id="PS00137">
    <property type="entry name" value="SUBTILASE_HIS"/>
    <property type="match status" value="1"/>
</dbReference>
<dbReference type="InterPro" id="IPR022398">
    <property type="entry name" value="Peptidase_S8_His-AS"/>
</dbReference>
<keyword evidence="10" id="KW-1185">Reference proteome</keyword>
<reference evidence="10" key="1">
    <citation type="journal article" date="2019" name="Int. J. Syst. Evol. Microbiol.">
        <title>The Global Catalogue of Microorganisms (GCM) 10K type strain sequencing project: providing services to taxonomists for standard genome sequencing and annotation.</title>
        <authorList>
            <consortium name="The Broad Institute Genomics Platform"/>
            <consortium name="The Broad Institute Genome Sequencing Center for Infectious Disease"/>
            <person name="Wu L."/>
            <person name="Ma J."/>
        </authorList>
    </citation>
    <scope>NUCLEOTIDE SEQUENCE [LARGE SCALE GENOMIC DNA]</scope>
    <source>
        <strain evidence="10">JCM 17555</strain>
    </source>
</reference>
<feature type="region of interest" description="Disordered" evidence="7">
    <location>
        <begin position="173"/>
        <end position="192"/>
    </location>
</feature>
<dbReference type="RefSeq" id="WP_344802487.1">
    <property type="nucleotide sequence ID" value="NZ_BAABBO010000001.1"/>
</dbReference>
<proteinExistence type="inferred from homology"/>
<evidence type="ECO:0000256" key="1">
    <source>
        <dbReference type="ARBA" id="ARBA00011073"/>
    </source>
</evidence>
<feature type="compositionally biased region" description="Polar residues" evidence="7">
    <location>
        <begin position="183"/>
        <end position="192"/>
    </location>
</feature>
<comment type="caution">
    <text evidence="9">The sequence shown here is derived from an EMBL/GenBank/DDBJ whole genome shotgun (WGS) entry which is preliminary data.</text>
</comment>
<dbReference type="InterPro" id="IPR017309">
    <property type="entry name" value="Pept_S8A_subtilisin_proteobac"/>
</dbReference>
<evidence type="ECO:0000256" key="4">
    <source>
        <dbReference type="ARBA" id="ARBA00022825"/>
    </source>
</evidence>
<dbReference type="PANTHER" id="PTHR43806">
    <property type="entry name" value="PEPTIDASE S8"/>
    <property type="match status" value="1"/>
</dbReference>
<feature type="domain" description="Peptidase S8/S53" evidence="8">
    <location>
        <begin position="383"/>
        <end position="682"/>
    </location>
</feature>
<evidence type="ECO:0000256" key="6">
    <source>
        <dbReference type="RuleBase" id="RU003355"/>
    </source>
</evidence>
<evidence type="ECO:0000259" key="8">
    <source>
        <dbReference type="Pfam" id="PF00082"/>
    </source>
</evidence>
<evidence type="ECO:0000256" key="2">
    <source>
        <dbReference type="ARBA" id="ARBA00022670"/>
    </source>
</evidence>
<name>A0ABP7NH70_9GAMM</name>
<dbReference type="PANTHER" id="PTHR43806:SF11">
    <property type="entry name" value="CEREVISIN-RELATED"/>
    <property type="match status" value="1"/>
</dbReference>
<organism evidence="9 10">
    <name type="scientific">Allohahella marinimesophila</name>
    <dbReference type="NCBI Taxonomy" id="1054972"/>
    <lineage>
        <taxon>Bacteria</taxon>
        <taxon>Pseudomonadati</taxon>
        <taxon>Pseudomonadota</taxon>
        <taxon>Gammaproteobacteria</taxon>
        <taxon>Oceanospirillales</taxon>
        <taxon>Hahellaceae</taxon>
        <taxon>Allohahella</taxon>
    </lineage>
</organism>
<dbReference type="InterPro" id="IPR015500">
    <property type="entry name" value="Peptidase_S8_subtilisin-rel"/>
</dbReference>
<dbReference type="InterPro" id="IPR050131">
    <property type="entry name" value="Peptidase_S8_subtilisin-like"/>
</dbReference>